<dbReference type="HAMAP" id="MF_00728">
    <property type="entry name" value="EzrA"/>
    <property type="match status" value="1"/>
</dbReference>
<feature type="coiled-coil region" evidence="8">
    <location>
        <begin position="99"/>
        <end position="144"/>
    </location>
</feature>
<accession>A0A3D8PJY5</accession>
<dbReference type="Pfam" id="PF06160">
    <property type="entry name" value="EzrA"/>
    <property type="match status" value="1"/>
</dbReference>
<comment type="similarity">
    <text evidence="8">Belongs to the EzrA family.</text>
</comment>
<dbReference type="RefSeq" id="WP_115774550.1">
    <property type="nucleotide sequence ID" value="NZ_PIOC01000027.1"/>
</dbReference>
<evidence type="ECO:0000256" key="4">
    <source>
        <dbReference type="ARBA" id="ARBA00023054"/>
    </source>
</evidence>
<dbReference type="GO" id="GO:0005886">
    <property type="term" value="C:plasma membrane"/>
    <property type="evidence" value="ECO:0007669"/>
    <property type="project" value="UniProtKB-SubCell"/>
</dbReference>
<keyword evidence="5 8" id="KW-0472">Membrane</keyword>
<evidence type="ECO:0000256" key="6">
    <source>
        <dbReference type="ARBA" id="ARBA00023210"/>
    </source>
</evidence>
<sequence>MVVYFIGAILVIIVLLIIGLILRKRIYDGIDRLEEWKLDILGRNIAAQISQIKNLNLSGETQDRFETWRDRWEFIVTKELPDIEELLLDTEEAADRFRVSKANKTMATIETTLESIEKDIEQMLKELDELLESEETSRLEVEELEPSIKSLRKVFSRNRLQYGRAEIHFEKLMDELDESFAKYHELVDAGNYLEARRLVEQIQHDKETLETQLEEFPAIYKKCRHELPSQLDNLLAGVKEMKQDGYHIEHLAFEKEIRTYHERLNDLLQLLNNGDTDDAVGMIEEIDERMKEMYQLLEKEAIAKNYLGTKLPSFEHTLEDITEKYDTTKEEVEKLRKAYYFEDGDMEKYLTIGKNITSLHERLLVIKEEMDDVNVGHSDLREQIENGFDKLEELAVRHEAFKESIANLRKDELEARENLETMRNQLQTLNRKLKKSNIPGVPNFIWNSMENTANKNQQVIVSLERQPLDMGVVQHALLDAQTSLEQTIEQTDMMLEQAYLTEQVIQYANRYRSRNPILAAKLIESERLFKVYEYELALETAAKAIEEVEPGALKRIEDNQTMVIH</sequence>
<dbReference type="GO" id="GO:0000917">
    <property type="term" value="P:division septum assembly"/>
    <property type="evidence" value="ECO:0007669"/>
    <property type="project" value="UniProtKB-KW"/>
</dbReference>
<keyword evidence="7 8" id="KW-0131">Cell cycle</keyword>
<comment type="subcellular location">
    <subcellularLocation>
        <location evidence="8">Cell membrane</location>
        <topology evidence="8">Single-pass membrane protein</topology>
    </subcellularLocation>
    <text evidence="8">Colocalized with FtsZ to the nascent septal site.</text>
</comment>
<dbReference type="GO" id="GO:0000921">
    <property type="term" value="P:septin ring assembly"/>
    <property type="evidence" value="ECO:0007669"/>
    <property type="project" value="InterPro"/>
</dbReference>
<evidence type="ECO:0000256" key="7">
    <source>
        <dbReference type="ARBA" id="ARBA00023306"/>
    </source>
</evidence>
<evidence type="ECO:0000256" key="9">
    <source>
        <dbReference type="SAM" id="Phobius"/>
    </source>
</evidence>
<comment type="caution">
    <text evidence="10">The sequence shown here is derived from an EMBL/GenBank/DDBJ whole genome shotgun (WGS) entry which is preliminary data.</text>
</comment>
<gene>
    <name evidence="8" type="primary">ezrA</name>
    <name evidence="10" type="ORF">CWR48_17115</name>
</gene>
<evidence type="ECO:0000256" key="1">
    <source>
        <dbReference type="ARBA" id="ARBA00022618"/>
    </source>
</evidence>
<organism evidence="10 11">
    <name type="scientific">Oceanobacillus arenosus</name>
    <dbReference type="NCBI Taxonomy" id="1229153"/>
    <lineage>
        <taxon>Bacteria</taxon>
        <taxon>Bacillati</taxon>
        <taxon>Bacillota</taxon>
        <taxon>Bacilli</taxon>
        <taxon>Bacillales</taxon>
        <taxon>Bacillaceae</taxon>
        <taxon>Oceanobacillus</taxon>
    </lineage>
</organism>
<dbReference type="GO" id="GO:0005940">
    <property type="term" value="C:septin ring"/>
    <property type="evidence" value="ECO:0007669"/>
    <property type="project" value="InterPro"/>
</dbReference>
<keyword evidence="1 8" id="KW-0132">Cell division</keyword>
<evidence type="ECO:0000313" key="11">
    <source>
        <dbReference type="Proteomes" id="UP000257143"/>
    </source>
</evidence>
<comment type="function">
    <text evidence="8">Negative regulator of FtsZ ring formation; modulates the frequency and position of FtsZ ring formation. Inhibits FtsZ ring formation at polar sites. Interacts either with FtsZ or with one of its binding partners to promote depolymerization.</text>
</comment>
<feature type="topological domain" description="Cytoplasmic" evidence="8">
    <location>
        <begin position="23"/>
        <end position="565"/>
    </location>
</feature>
<dbReference type="AlphaFoldDB" id="A0A3D8PJY5"/>
<keyword evidence="4 8" id="KW-0175">Coiled coil</keyword>
<dbReference type="NCBIfam" id="NF003413">
    <property type="entry name" value="PRK04778.1-7"/>
    <property type="match status" value="1"/>
</dbReference>
<keyword evidence="3 8" id="KW-1133">Transmembrane helix</keyword>
<dbReference type="OrthoDB" id="1654473at2"/>
<keyword evidence="2 8" id="KW-0812">Transmembrane</keyword>
<keyword evidence="11" id="KW-1185">Reference proteome</keyword>
<feature type="topological domain" description="Extracellular" evidence="8">
    <location>
        <begin position="1"/>
        <end position="3"/>
    </location>
</feature>
<evidence type="ECO:0000256" key="2">
    <source>
        <dbReference type="ARBA" id="ARBA00022692"/>
    </source>
</evidence>
<protein>
    <recommendedName>
        <fullName evidence="8">Septation ring formation regulator EzrA</fullName>
    </recommendedName>
</protein>
<keyword evidence="6 8" id="KW-0717">Septation</keyword>
<evidence type="ECO:0000313" key="10">
    <source>
        <dbReference type="EMBL" id="RDW16364.1"/>
    </source>
</evidence>
<feature type="transmembrane region" description="Helical" evidence="9">
    <location>
        <begin position="6"/>
        <end position="22"/>
    </location>
</feature>
<evidence type="ECO:0000256" key="8">
    <source>
        <dbReference type="HAMAP-Rule" id="MF_00728"/>
    </source>
</evidence>
<proteinExistence type="inferred from homology"/>
<name>A0A3D8PJY5_9BACI</name>
<feature type="coiled-coil region" evidence="8">
    <location>
        <begin position="391"/>
        <end position="436"/>
    </location>
</feature>
<dbReference type="EMBL" id="PIOC01000027">
    <property type="protein sequence ID" value="RDW16364.1"/>
    <property type="molecule type" value="Genomic_DNA"/>
</dbReference>
<evidence type="ECO:0000256" key="5">
    <source>
        <dbReference type="ARBA" id="ARBA00023136"/>
    </source>
</evidence>
<evidence type="ECO:0000256" key="3">
    <source>
        <dbReference type="ARBA" id="ARBA00022989"/>
    </source>
</evidence>
<keyword evidence="8" id="KW-1003">Cell membrane</keyword>
<reference evidence="11" key="1">
    <citation type="submission" date="2017-11" db="EMBL/GenBank/DDBJ databases">
        <authorList>
            <person name="Zhu W."/>
        </authorList>
    </citation>
    <scope>NUCLEOTIDE SEQUENCE [LARGE SCALE GENOMIC DNA]</scope>
    <source>
        <strain evidence="11">CAU 1183</strain>
    </source>
</reference>
<dbReference type="Proteomes" id="UP000257143">
    <property type="component" value="Unassembled WGS sequence"/>
</dbReference>
<dbReference type="InterPro" id="IPR010379">
    <property type="entry name" value="EzrA"/>
</dbReference>